<dbReference type="STRING" id="1206085.SAMN05443575_2988"/>
<evidence type="ECO:0000313" key="2">
    <source>
        <dbReference type="EMBL" id="SHG97260.1"/>
    </source>
</evidence>
<feature type="compositionally biased region" description="Low complexity" evidence="1">
    <location>
        <begin position="344"/>
        <end position="357"/>
    </location>
</feature>
<dbReference type="AlphaFoldDB" id="A0A1M5P638"/>
<evidence type="ECO:0008006" key="4">
    <source>
        <dbReference type="Google" id="ProtNLM"/>
    </source>
</evidence>
<dbReference type="Proteomes" id="UP000186132">
    <property type="component" value="Unassembled WGS sequence"/>
</dbReference>
<name>A0A1M5P638_9ACTN</name>
<reference evidence="2 3" key="1">
    <citation type="submission" date="2016-11" db="EMBL/GenBank/DDBJ databases">
        <authorList>
            <person name="Jaros S."/>
            <person name="Januszkiewicz K."/>
            <person name="Wedrychowicz H."/>
        </authorList>
    </citation>
    <scope>NUCLEOTIDE SEQUENCE [LARGE SCALE GENOMIC DNA]</scope>
    <source>
        <strain evidence="2 3">DSM 45627</strain>
    </source>
</reference>
<protein>
    <recommendedName>
        <fullName evidence="4">DUF2336 domain-containing protein</fullName>
    </recommendedName>
</protein>
<accession>A0A1M5P638</accession>
<proteinExistence type="predicted"/>
<evidence type="ECO:0000256" key="1">
    <source>
        <dbReference type="SAM" id="MobiDB-lite"/>
    </source>
</evidence>
<evidence type="ECO:0000313" key="3">
    <source>
        <dbReference type="Proteomes" id="UP000186132"/>
    </source>
</evidence>
<dbReference type="EMBL" id="FQVU01000004">
    <property type="protein sequence ID" value="SHG97260.1"/>
    <property type="molecule type" value="Genomic_DNA"/>
</dbReference>
<organism evidence="2 3">
    <name type="scientific">Jatrophihabitans endophyticus</name>
    <dbReference type="NCBI Taxonomy" id="1206085"/>
    <lineage>
        <taxon>Bacteria</taxon>
        <taxon>Bacillati</taxon>
        <taxon>Actinomycetota</taxon>
        <taxon>Actinomycetes</taxon>
        <taxon>Jatrophihabitantales</taxon>
        <taxon>Jatrophihabitantaceae</taxon>
        <taxon>Jatrophihabitans</taxon>
    </lineage>
</organism>
<keyword evidence="3" id="KW-1185">Reference proteome</keyword>
<feature type="compositionally biased region" description="Basic residues" evidence="1">
    <location>
        <begin position="358"/>
        <end position="380"/>
    </location>
</feature>
<gene>
    <name evidence="2" type="ORF">SAMN05443575_2988</name>
</gene>
<feature type="region of interest" description="Disordered" evidence="1">
    <location>
        <begin position="344"/>
        <end position="380"/>
    </location>
</feature>
<sequence length="380" mass="40227">MLGAMTVEDVAARLLDAQVDWIVGELTGPQLADLLAHDVDDLLRIGTSVPFGALVERESLKRVVRRSVSASGDSALVTAMVDAIADAVYALPAADEHGLGTVIPREHVDALITKLLAMRQLHDQAMDRMAQSPAVADIAQRFVGQLVNDIVTQNREKVERLPGAKSMMSLGLGAAKRVRAATADTFIGEAAGRGAQFAVKRTNAVTRDLLRDAPLREAALEVWDLQAAETIGALREYASAADVREIAQLVRAIIADARDTEYAAALLDACVDAIFDAYGDTDVTTLLGDLGLGRPELLFAVQQVAPRLLTTLHEHGQLDGIVRSRLAPFFAGDAVRAILADPAATAPAKQATTTARKAPVKKAATKKAAAKKAPTKKATG</sequence>